<name>A0AAV4N9C2_CAEEX</name>
<evidence type="ECO:0000313" key="2">
    <source>
        <dbReference type="Proteomes" id="UP001054945"/>
    </source>
</evidence>
<dbReference type="GO" id="GO:0005615">
    <property type="term" value="C:extracellular space"/>
    <property type="evidence" value="ECO:0007669"/>
    <property type="project" value="TreeGrafter"/>
</dbReference>
<dbReference type="Pfam" id="PF02995">
    <property type="entry name" value="DUF229"/>
    <property type="match status" value="1"/>
</dbReference>
<keyword evidence="2" id="KW-1185">Reference proteome</keyword>
<dbReference type="EMBL" id="BPLR01003112">
    <property type="protein sequence ID" value="GIX81283.1"/>
    <property type="molecule type" value="Genomic_DNA"/>
</dbReference>
<evidence type="ECO:0000313" key="1">
    <source>
        <dbReference type="EMBL" id="GIX81283.1"/>
    </source>
</evidence>
<protein>
    <submittedName>
        <fullName evidence="1">Uncharacterized protein</fullName>
    </submittedName>
</protein>
<dbReference type="InterPro" id="IPR004245">
    <property type="entry name" value="DUF229"/>
</dbReference>
<dbReference type="AlphaFoldDB" id="A0AAV4N9C2"/>
<accession>A0AAV4N9C2</accession>
<dbReference type="Proteomes" id="UP001054945">
    <property type="component" value="Unassembled WGS sequence"/>
</dbReference>
<comment type="caution">
    <text evidence="1">The sequence shown here is derived from an EMBL/GenBank/DDBJ whole genome shotgun (WGS) entry which is preliminary data.</text>
</comment>
<dbReference type="PANTHER" id="PTHR10974:SF1">
    <property type="entry name" value="FI08016P-RELATED"/>
    <property type="match status" value="1"/>
</dbReference>
<reference evidence="1 2" key="1">
    <citation type="submission" date="2021-06" db="EMBL/GenBank/DDBJ databases">
        <title>Caerostris extrusa draft genome.</title>
        <authorList>
            <person name="Kono N."/>
            <person name="Arakawa K."/>
        </authorList>
    </citation>
    <scope>NUCLEOTIDE SEQUENCE [LARGE SCALE GENOMIC DNA]</scope>
</reference>
<gene>
    <name evidence="1" type="primary">AVEN_158189_1</name>
    <name evidence="1" type="ORF">CEXT_740621</name>
</gene>
<sequence length="245" mass="28471">MSSNETIFKLGADGHKIHVSSSLNRPFYSDKASINLAWCDGVEYYLLRQKVVLGCSDVRFLQHDISKINCSLQELTTEQLITKRTCKSATIEPHWCACLSWYELPTTDALAHMVAQAVLIFMNKLTQSQRAKCEELRLSKVMRLEKFVPNKDFLAFKQNADLDGRAGEFSDNTRVTEILYQVQIETYPSEGIYESIVKYNVEDKKYHVKEEEISRVNMYGNQEHCIHDEFPELRKYCYCKIQLQE</sequence>
<dbReference type="PANTHER" id="PTHR10974">
    <property type="entry name" value="FI08016P-RELATED"/>
    <property type="match status" value="1"/>
</dbReference>
<proteinExistence type="predicted"/>
<organism evidence="1 2">
    <name type="scientific">Caerostris extrusa</name>
    <name type="common">Bark spider</name>
    <name type="synonym">Caerostris bankana</name>
    <dbReference type="NCBI Taxonomy" id="172846"/>
    <lineage>
        <taxon>Eukaryota</taxon>
        <taxon>Metazoa</taxon>
        <taxon>Ecdysozoa</taxon>
        <taxon>Arthropoda</taxon>
        <taxon>Chelicerata</taxon>
        <taxon>Arachnida</taxon>
        <taxon>Araneae</taxon>
        <taxon>Araneomorphae</taxon>
        <taxon>Entelegynae</taxon>
        <taxon>Araneoidea</taxon>
        <taxon>Araneidae</taxon>
        <taxon>Caerostris</taxon>
    </lineage>
</organism>